<evidence type="ECO:0000313" key="3">
    <source>
        <dbReference type="EMBL" id="BBG26155.1"/>
    </source>
</evidence>
<dbReference type="InterPro" id="IPR036390">
    <property type="entry name" value="WH_DNA-bd_sf"/>
</dbReference>
<dbReference type="AlphaFoldDB" id="A0A510E0Y5"/>
<dbReference type="STRING" id="1294262.GCA_001316085_01971"/>
<protein>
    <recommendedName>
        <fullName evidence="1">Winged helix DNA-binding domain-containing protein</fullName>
    </recommendedName>
</protein>
<accession>A0A510E0Y5</accession>
<sequence length="120" mass="13728">MKCLEDEFKDFMDLVKSPVFSSSARVGILLVLLGVDKITFTDLLRSVDIPKSSLYVHLKVLEENQVITIKDVITLTRPRTIIQITPKGKEMVERYFSLFEAQMRKGDKSDSKGRDISFQT</sequence>
<gene>
    <name evidence="2" type="ORF">IC006_0687</name>
    <name evidence="3" type="ORF">IC007_0660</name>
</gene>
<dbReference type="PANTHER" id="PTHR37318:SF1">
    <property type="entry name" value="BSL7504 PROTEIN"/>
    <property type="match status" value="1"/>
</dbReference>
<dbReference type="InterPro" id="IPR011991">
    <property type="entry name" value="ArsR-like_HTH"/>
</dbReference>
<dbReference type="SUPFAM" id="SSF46785">
    <property type="entry name" value="Winged helix' DNA-binding domain"/>
    <property type="match status" value="1"/>
</dbReference>
<evidence type="ECO:0000313" key="2">
    <source>
        <dbReference type="EMBL" id="BBG23403.1"/>
    </source>
</evidence>
<feature type="domain" description="Winged helix DNA-binding" evidence="1">
    <location>
        <begin position="25"/>
        <end position="100"/>
    </location>
</feature>
<dbReference type="InterPro" id="IPR036388">
    <property type="entry name" value="WH-like_DNA-bd_sf"/>
</dbReference>
<reference evidence="5" key="1">
    <citation type="submission" date="2018-09" db="EMBL/GenBank/DDBJ databases">
        <title>Complete Genome Sequencing of Sulfolobus sp. JCM 16834.</title>
        <authorList>
            <person name="Kato S."/>
            <person name="Itoh T."/>
            <person name="Ohkuma M."/>
        </authorList>
    </citation>
    <scope>NUCLEOTIDE SEQUENCE [LARGE SCALE GENOMIC DNA]</scope>
    <source>
        <strain evidence="5">IC-007</strain>
    </source>
</reference>
<accession>A0A510DT74</accession>
<organism evidence="3 5">
    <name type="scientific">Sulfuracidifex tepidarius</name>
    <dbReference type="NCBI Taxonomy" id="1294262"/>
    <lineage>
        <taxon>Archaea</taxon>
        <taxon>Thermoproteota</taxon>
        <taxon>Thermoprotei</taxon>
        <taxon>Sulfolobales</taxon>
        <taxon>Sulfolobaceae</taxon>
        <taxon>Sulfuracidifex</taxon>
    </lineage>
</organism>
<reference evidence="3 4" key="2">
    <citation type="journal article" date="2020" name="Int. J. Syst. Evol. Microbiol.">
        <title>Sulfuracidifex tepidarius gen. nov., sp. nov. and transfer of Sulfolobus metallicus Huber and Stetter 1992 to the genus Sulfuracidifex as Sulfuracidifex metallicus comb. nov.</title>
        <authorList>
            <person name="Itoh T."/>
            <person name="Miura T."/>
            <person name="Sakai H.D."/>
            <person name="Kato S."/>
            <person name="Ohkuma M."/>
            <person name="Takashina T."/>
        </authorList>
    </citation>
    <scope>NUCLEOTIDE SEQUENCE</scope>
    <source>
        <strain evidence="2 4">IC-006</strain>
        <strain evidence="3">IC-007</strain>
    </source>
</reference>
<dbReference type="EMBL" id="AP018930">
    <property type="protein sequence ID" value="BBG26155.1"/>
    <property type="molecule type" value="Genomic_DNA"/>
</dbReference>
<dbReference type="Pfam" id="PF13601">
    <property type="entry name" value="HTH_34"/>
    <property type="match status" value="1"/>
</dbReference>
<dbReference type="Proteomes" id="UP000325030">
    <property type="component" value="Chromosome"/>
</dbReference>
<evidence type="ECO:0000313" key="4">
    <source>
        <dbReference type="Proteomes" id="UP000322983"/>
    </source>
</evidence>
<name>A0A510E0Y5_9CREN</name>
<keyword evidence="4" id="KW-1185">Reference proteome</keyword>
<evidence type="ECO:0000313" key="5">
    <source>
        <dbReference type="Proteomes" id="UP000325030"/>
    </source>
</evidence>
<dbReference type="Gene3D" id="1.10.10.10">
    <property type="entry name" value="Winged helix-like DNA-binding domain superfamily/Winged helix DNA-binding domain"/>
    <property type="match status" value="1"/>
</dbReference>
<dbReference type="InterPro" id="IPR027395">
    <property type="entry name" value="WH_DNA-bd_dom"/>
</dbReference>
<dbReference type="Proteomes" id="UP000322983">
    <property type="component" value="Chromosome"/>
</dbReference>
<dbReference type="KEGG" id="step:IC006_0687"/>
<dbReference type="CDD" id="cd00090">
    <property type="entry name" value="HTH_ARSR"/>
    <property type="match status" value="1"/>
</dbReference>
<proteinExistence type="predicted"/>
<dbReference type="PANTHER" id="PTHR37318">
    <property type="entry name" value="BSL7504 PROTEIN"/>
    <property type="match status" value="1"/>
</dbReference>
<dbReference type="EMBL" id="AP018929">
    <property type="protein sequence ID" value="BBG23403.1"/>
    <property type="molecule type" value="Genomic_DNA"/>
</dbReference>
<evidence type="ECO:0000259" key="1">
    <source>
        <dbReference type="Pfam" id="PF13601"/>
    </source>
</evidence>